<sequence>MNRVDRLLGILTILQSKKFVTAEQLASRFEISVRTVYRDIRALDEIGIPISFENNKGYCIVQGYFLPPVTFTTEEANALALMSAIAYRFTDNSIQKHYETALQKVASVLKTSQKNSLNDFSEQIKTFKPDTLQNDFAYLSELQNAISNKKIVRLDYQNYINELSIREVEPIGLLFYAMNWHVIAWCWKRQEYRDFRASRIITLHSTNIHFRKSDHISLNDYLAQMSMI</sequence>
<protein>
    <submittedName>
        <fullName evidence="4">Predicted DNA-binding transcriptional regulator YafY, contains an HTH and WYL domains</fullName>
    </submittedName>
</protein>
<organism evidence="4 5">
    <name type="scientific">Dyadobacter koreensis</name>
    <dbReference type="NCBI Taxonomy" id="408657"/>
    <lineage>
        <taxon>Bacteria</taxon>
        <taxon>Pseudomonadati</taxon>
        <taxon>Bacteroidota</taxon>
        <taxon>Cytophagia</taxon>
        <taxon>Cytophagales</taxon>
        <taxon>Spirosomataceae</taxon>
        <taxon>Dyadobacter</taxon>
    </lineage>
</organism>
<dbReference type="InterPro" id="IPR036388">
    <property type="entry name" value="WH-like_DNA-bd_sf"/>
</dbReference>
<dbReference type="Pfam" id="PF08279">
    <property type="entry name" value="HTH_11"/>
    <property type="match status" value="1"/>
</dbReference>
<dbReference type="OrthoDB" id="9815009at2"/>
<dbReference type="PANTHER" id="PTHR34580:SF3">
    <property type="entry name" value="PROTEIN PAFB"/>
    <property type="match status" value="1"/>
</dbReference>
<dbReference type="STRING" id="408657.SAMN04487995_2703"/>
<dbReference type="InterPro" id="IPR001034">
    <property type="entry name" value="DeoR_HTH"/>
</dbReference>
<dbReference type="AlphaFoldDB" id="A0A1H6US75"/>
<evidence type="ECO:0000313" key="4">
    <source>
        <dbReference type="EMBL" id="SEI95189.1"/>
    </source>
</evidence>
<dbReference type="Pfam" id="PF13280">
    <property type="entry name" value="WYL"/>
    <property type="match status" value="1"/>
</dbReference>
<keyword evidence="1" id="KW-0805">Transcription regulation</keyword>
<keyword evidence="4" id="KW-0238">DNA-binding</keyword>
<accession>A0A1H6US75</accession>
<dbReference type="PANTHER" id="PTHR34580">
    <property type="match status" value="1"/>
</dbReference>
<dbReference type="InterPro" id="IPR051534">
    <property type="entry name" value="CBASS_pafABC_assoc_protein"/>
</dbReference>
<name>A0A1H6US75_9BACT</name>
<feature type="domain" description="HTH deoR-type" evidence="3">
    <location>
        <begin position="3"/>
        <end position="58"/>
    </location>
</feature>
<dbReference type="InterPro" id="IPR036390">
    <property type="entry name" value="WH_DNA-bd_sf"/>
</dbReference>
<dbReference type="PROSITE" id="PS51000">
    <property type="entry name" value="HTH_DEOR_2"/>
    <property type="match status" value="1"/>
</dbReference>
<dbReference type="Proteomes" id="UP000199532">
    <property type="component" value="Unassembled WGS sequence"/>
</dbReference>
<proteinExistence type="predicted"/>
<dbReference type="RefSeq" id="WP_090336478.1">
    <property type="nucleotide sequence ID" value="NZ_FNXY01000004.1"/>
</dbReference>
<dbReference type="SUPFAM" id="SSF46785">
    <property type="entry name" value="Winged helix' DNA-binding domain"/>
    <property type="match status" value="1"/>
</dbReference>
<dbReference type="InterPro" id="IPR013196">
    <property type="entry name" value="HTH_11"/>
</dbReference>
<dbReference type="GO" id="GO:0003677">
    <property type="term" value="F:DNA binding"/>
    <property type="evidence" value="ECO:0007669"/>
    <property type="project" value="UniProtKB-KW"/>
</dbReference>
<evidence type="ECO:0000256" key="2">
    <source>
        <dbReference type="ARBA" id="ARBA00023163"/>
    </source>
</evidence>
<evidence type="ECO:0000313" key="5">
    <source>
        <dbReference type="Proteomes" id="UP000199532"/>
    </source>
</evidence>
<keyword evidence="2" id="KW-0804">Transcription</keyword>
<gene>
    <name evidence="4" type="ORF">SAMN04487995_2703</name>
</gene>
<evidence type="ECO:0000259" key="3">
    <source>
        <dbReference type="PROSITE" id="PS51000"/>
    </source>
</evidence>
<reference evidence="4 5" key="1">
    <citation type="submission" date="2016-10" db="EMBL/GenBank/DDBJ databases">
        <authorList>
            <person name="de Groot N.N."/>
        </authorList>
    </citation>
    <scope>NUCLEOTIDE SEQUENCE [LARGE SCALE GENOMIC DNA]</scope>
    <source>
        <strain evidence="4 5">DSM 19938</strain>
    </source>
</reference>
<dbReference type="GO" id="GO:0003700">
    <property type="term" value="F:DNA-binding transcription factor activity"/>
    <property type="evidence" value="ECO:0007669"/>
    <property type="project" value="InterPro"/>
</dbReference>
<dbReference type="EMBL" id="FNXY01000004">
    <property type="protein sequence ID" value="SEI95189.1"/>
    <property type="molecule type" value="Genomic_DNA"/>
</dbReference>
<dbReference type="Gene3D" id="1.10.10.10">
    <property type="entry name" value="Winged helix-like DNA-binding domain superfamily/Winged helix DNA-binding domain"/>
    <property type="match status" value="1"/>
</dbReference>
<dbReference type="PROSITE" id="PS52050">
    <property type="entry name" value="WYL"/>
    <property type="match status" value="1"/>
</dbReference>
<evidence type="ECO:0000256" key="1">
    <source>
        <dbReference type="ARBA" id="ARBA00023015"/>
    </source>
</evidence>
<keyword evidence="5" id="KW-1185">Reference proteome</keyword>
<dbReference type="InterPro" id="IPR026881">
    <property type="entry name" value="WYL_dom"/>
</dbReference>